<name>A0A396S6J0_9BACL</name>
<dbReference type="Proteomes" id="UP000265692">
    <property type="component" value="Unassembled WGS sequence"/>
</dbReference>
<sequence length="804" mass="93546">MSMDSRHSGFLKGIQLLTIETVDLKLAIAGNLDLQRYNEDSYKSFIEDKEAMYFSCSEEAMVQIFDVGTQQLVEANGQPFLPIFFENGKYELQVQPKDDEAIKFWHEYEGFRNAIHPFLNTKALTGTLHFQNEVGFSNFEIRDGQDKTLLSVIIEVYPTKLDYKKDYRALLDEVTEEVYNLAYAFIKRTYLYGSVEIYKEPTGVEFYRLLEKHFEEYMKAIHLIEQRPHRRLVTIHEEVRGDRLRKQDSRGRAFLRKNANLFVEVEKGIPINGTQMLPGKGLLIKKIHTNDTHENRYVKMTLTRLYARIEALYQAINSISNKRFEKVPDPEILSTLQRMKSQLEQKIKMPFWRSIGKLDRSVISLVMQMAAGYRDVYQIFGILSKGIILQGELYKMSIKDIATLYEYWTFIKLGKILNAKCEQISQDIIKVSSDGLVVNLNQNSGAKRVFRNYETGEIILLQYQYTTKKKITVNQKPDTMLSIEKLGRDYHYQYIFDAKYRINLNDENKNGPGPMEDDINTMHRYRDAIVAESDGVFERTAFGAYVLFPWNDTDRYQEHDLYKSIEKVNIGGLPFLPHATDLVEAIIDNLLNKSADELQEEGILPIGTKEFLYETKVDYVLILPMNGNLEKVLLERRIQVPKDSLPEQWKSAKKIALFTSEGIREEGNIVKVERKGKHLLFQVESWASKIDIIQSDGYVLKEPILVEEHVYNDSNNVPELFISSDEKRQLWLMLKGKSSDVMLELDSKVVNRNSKVRSFLLGEHEFVWTKNNLLHLYRDYIEEISISELKHNSFKVLNELAAKL</sequence>
<dbReference type="EMBL" id="QWEI01000006">
    <property type="protein sequence ID" value="RHW35912.1"/>
    <property type="molecule type" value="Genomic_DNA"/>
</dbReference>
<comment type="caution">
    <text evidence="2">The sequence shown here is derived from an EMBL/GenBank/DDBJ whole genome shotgun (WGS) entry which is preliminary data.</text>
</comment>
<dbReference type="InterPro" id="IPR007505">
    <property type="entry name" value="PDDEXK_7"/>
</dbReference>
<dbReference type="Pfam" id="PF09823">
    <property type="entry name" value="DUF2357"/>
    <property type="match status" value="1"/>
</dbReference>
<accession>A0A396S6J0</accession>
<evidence type="ECO:0000313" key="2">
    <source>
        <dbReference type="EMBL" id="RHW35912.1"/>
    </source>
</evidence>
<dbReference type="InterPro" id="IPR018633">
    <property type="entry name" value="DUF2357"/>
</dbReference>
<proteinExistence type="predicted"/>
<gene>
    <name evidence="2" type="ORF">D1B33_12525</name>
</gene>
<dbReference type="AlphaFoldDB" id="A0A396S6J0"/>
<evidence type="ECO:0000259" key="1">
    <source>
        <dbReference type="Pfam" id="PF09823"/>
    </source>
</evidence>
<keyword evidence="3" id="KW-1185">Reference proteome</keyword>
<dbReference type="Pfam" id="PF04411">
    <property type="entry name" value="PDDEXK_7"/>
    <property type="match status" value="1"/>
</dbReference>
<organism evidence="2 3">
    <name type="scientific">Ureibacillus yapensis</name>
    <dbReference type="NCBI Taxonomy" id="2304605"/>
    <lineage>
        <taxon>Bacteria</taxon>
        <taxon>Bacillati</taxon>
        <taxon>Bacillota</taxon>
        <taxon>Bacilli</taxon>
        <taxon>Bacillales</taxon>
        <taxon>Caryophanaceae</taxon>
        <taxon>Ureibacillus</taxon>
    </lineage>
</organism>
<feature type="domain" description="DUF2357" evidence="1">
    <location>
        <begin position="125"/>
        <end position="380"/>
    </location>
</feature>
<reference evidence="2 3" key="1">
    <citation type="submission" date="2018-08" db="EMBL/GenBank/DDBJ databases">
        <title>Lysinibacillus sp. YLB-03 draft genome sequence.</title>
        <authorList>
            <person name="Yu L."/>
        </authorList>
    </citation>
    <scope>NUCLEOTIDE SEQUENCE [LARGE SCALE GENOMIC DNA]</scope>
    <source>
        <strain evidence="2 3">YLB-03</strain>
    </source>
</reference>
<evidence type="ECO:0000313" key="3">
    <source>
        <dbReference type="Proteomes" id="UP000265692"/>
    </source>
</evidence>
<protein>
    <submittedName>
        <fullName evidence="2">DUF2357 domain-containing protein</fullName>
    </submittedName>
</protein>